<keyword evidence="3" id="KW-1185">Reference proteome</keyword>
<accession>A0ABD0KPX7</accession>
<dbReference type="EMBL" id="JACVVK020000144">
    <property type="protein sequence ID" value="KAK7488998.1"/>
    <property type="molecule type" value="Genomic_DNA"/>
</dbReference>
<evidence type="ECO:0000313" key="3">
    <source>
        <dbReference type="Proteomes" id="UP001519460"/>
    </source>
</evidence>
<name>A0ABD0KPX7_9CAEN</name>
<dbReference type="AlphaFoldDB" id="A0ABD0KPX7"/>
<comment type="caution">
    <text evidence="2">The sequence shown here is derived from an EMBL/GenBank/DDBJ whole genome shotgun (WGS) entry which is preliminary data.</text>
</comment>
<evidence type="ECO:0000313" key="2">
    <source>
        <dbReference type="EMBL" id="KAK7488998.1"/>
    </source>
</evidence>
<dbReference type="Proteomes" id="UP001519460">
    <property type="component" value="Unassembled WGS sequence"/>
</dbReference>
<feature type="region of interest" description="Disordered" evidence="1">
    <location>
        <begin position="85"/>
        <end position="189"/>
    </location>
</feature>
<organism evidence="2 3">
    <name type="scientific">Batillaria attramentaria</name>
    <dbReference type="NCBI Taxonomy" id="370345"/>
    <lineage>
        <taxon>Eukaryota</taxon>
        <taxon>Metazoa</taxon>
        <taxon>Spiralia</taxon>
        <taxon>Lophotrochozoa</taxon>
        <taxon>Mollusca</taxon>
        <taxon>Gastropoda</taxon>
        <taxon>Caenogastropoda</taxon>
        <taxon>Sorbeoconcha</taxon>
        <taxon>Cerithioidea</taxon>
        <taxon>Batillariidae</taxon>
        <taxon>Batillaria</taxon>
    </lineage>
</organism>
<sequence length="189" mass="21444">NADVLAPNPINNRTLDYYYVDKMEEQREEAAVNTYWLRALCAQPVHEILDKYRRRTELRRTRLIWNRTYTTPGERSLLRAWNATSRNPSFPHKPPSERASQFGKPPRAYWSEPSAKSGGYNYSEEVGSEDEGSEKHPPASTVSGNVSVSTARHSLDQRSATMPLTSPNRPLQQDQHHTPAAPPTRTGIT</sequence>
<gene>
    <name evidence="2" type="ORF">BaRGS_00019802</name>
</gene>
<feature type="compositionally biased region" description="Polar residues" evidence="1">
    <location>
        <begin position="140"/>
        <end position="173"/>
    </location>
</feature>
<proteinExistence type="predicted"/>
<reference evidence="2 3" key="1">
    <citation type="journal article" date="2023" name="Sci. Data">
        <title>Genome assembly of the Korean intertidal mud-creeper Batillaria attramentaria.</title>
        <authorList>
            <person name="Patra A.K."/>
            <person name="Ho P.T."/>
            <person name="Jun S."/>
            <person name="Lee S.J."/>
            <person name="Kim Y."/>
            <person name="Won Y.J."/>
        </authorList>
    </citation>
    <scope>NUCLEOTIDE SEQUENCE [LARGE SCALE GENOMIC DNA]</scope>
    <source>
        <strain evidence="2">Wonlab-2016</strain>
    </source>
</reference>
<protein>
    <submittedName>
        <fullName evidence="2">Uncharacterized protein</fullName>
    </submittedName>
</protein>
<evidence type="ECO:0000256" key="1">
    <source>
        <dbReference type="SAM" id="MobiDB-lite"/>
    </source>
</evidence>
<feature type="non-terminal residue" evidence="2">
    <location>
        <position position="1"/>
    </location>
</feature>